<proteinExistence type="predicted"/>
<name>A0A086IZU2_NEMA1</name>
<dbReference type="HOGENOM" id="CLU_485784_0_0_1"/>
<feature type="compositionally biased region" description="Basic and acidic residues" evidence="1">
    <location>
        <begin position="393"/>
        <end position="407"/>
    </location>
</feature>
<evidence type="ECO:0000313" key="2">
    <source>
        <dbReference type="EMBL" id="KFG25410.1"/>
    </source>
</evidence>
<evidence type="ECO:0000256" key="1">
    <source>
        <dbReference type="SAM" id="MobiDB-lite"/>
    </source>
</evidence>
<dbReference type="EMBL" id="AKIJ01000005">
    <property type="protein sequence ID" value="KFG25410.1"/>
    <property type="molecule type" value="Genomic_DNA"/>
</dbReference>
<accession>A0A086IZU2</accession>
<keyword evidence="3" id="KW-1185">Reference proteome</keyword>
<feature type="compositionally biased region" description="Basic and acidic residues" evidence="1">
    <location>
        <begin position="68"/>
        <end position="88"/>
    </location>
</feature>
<dbReference type="AlphaFoldDB" id="A0A086IZU2"/>
<dbReference type="GeneID" id="77677157"/>
<dbReference type="RefSeq" id="XP_052903965.1">
    <property type="nucleotide sequence ID" value="XM_053049794.1"/>
</dbReference>
<comment type="caution">
    <text evidence="2">The sequence shown here is derived from an EMBL/GenBank/DDBJ whole genome shotgun (WGS) entry which is preliminary data.</text>
</comment>
<feature type="compositionally biased region" description="Acidic residues" evidence="1">
    <location>
        <begin position="41"/>
        <end position="55"/>
    </location>
</feature>
<organism evidence="2 3">
    <name type="scientific">Nematocida ausubeli (strain ATCC PRA-371 / ERTm2)</name>
    <name type="common">Nematode killer fungus</name>
    <dbReference type="NCBI Taxonomy" id="1913371"/>
    <lineage>
        <taxon>Eukaryota</taxon>
        <taxon>Fungi</taxon>
        <taxon>Fungi incertae sedis</taxon>
        <taxon>Microsporidia</taxon>
        <taxon>Nematocida</taxon>
    </lineage>
</organism>
<feature type="region of interest" description="Disordered" evidence="1">
    <location>
        <begin position="1"/>
        <end position="55"/>
    </location>
</feature>
<feature type="region of interest" description="Disordered" evidence="1">
    <location>
        <begin position="67"/>
        <end position="98"/>
    </location>
</feature>
<evidence type="ECO:0000313" key="3">
    <source>
        <dbReference type="Proteomes" id="UP000054524"/>
    </source>
</evidence>
<feature type="region of interest" description="Disordered" evidence="1">
    <location>
        <begin position="392"/>
        <end position="422"/>
    </location>
</feature>
<protein>
    <submittedName>
        <fullName evidence="2">Uncharacterized protein</fullName>
    </submittedName>
</protein>
<feature type="compositionally biased region" description="Polar residues" evidence="1">
    <location>
        <begin position="7"/>
        <end position="26"/>
    </location>
</feature>
<reference evidence="2 3" key="1">
    <citation type="journal article" date="2014" name="Genome Announc.">
        <title>Genome Sequence of the Microsporidian Species Nematocida sp1 Strain ERTm6 (ATCC PRA-372).</title>
        <authorList>
            <person name="Bakowski M.A."/>
            <person name="Priest M."/>
            <person name="Young S."/>
            <person name="Cuomo C.A."/>
            <person name="Troemel E.R."/>
        </authorList>
    </citation>
    <scope>NUCLEOTIDE SEQUENCE [LARGE SCALE GENOMIC DNA]</scope>
    <source>
        <strain evidence="2 3">ERTm6</strain>
    </source>
</reference>
<dbReference type="Proteomes" id="UP000054524">
    <property type="component" value="Unassembled WGS sequence"/>
</dbReference>
<sequence length="561" mass="62864">MEKVESDNINTTASLSTQVANQSGPSEPTDASADKPAETSEVPEVEQAMDDLQTEEVLETPQVAEAIEAEKTEEAVQLREEVRNTETDKEQEETEDTTKKKTNFFKGLLKGIKTIPSKTKKGAKKVMTTSAKIYKIATCSNVDSNLLVPEENIATEERRMSVVEEAVLQTQLCLEEMDRRVQENSTPSDNVNPALLADVLEFIATLENVIKQTNTKTSELSLPFVLIHTMKTSSTLCKKSLSKVEEKLYTDITTKSHRNLLISGIVVKYIISRSFEPSTYIRYWLSKSVEFEAAYTSLYQATLESLTAEIPESLRSKFGVFVLNRVIGVVKKQIIKKLENVKLPRNQQPNLEVSFKTPVFENGLRITNEVNTFLQNENSEKDPLEITASKLTDMPEHPAPKPSKKEMASLNSAGPASPEESDEFNVYIPSKASELFNEGERSTKKATPEEIQDIKQRMLSLYFDCEELNLTEYTKSMENLRLIINKHSENRTSSKPNRNVNLTEHTKSIESLRLIINKHSANRTSLNTSKRANTLINAVAPETQQAPSTCAQSEKITSDNA</sequence>
<gene>
    <name evidence="2" type="ORF">NESG_02184</name>
</gene>